<feature type="region of interest" description="Disordered" evidence="1">
    <location>
        <begin position="1"/>
        <end position="20"/>
    </location>
</feature>
<keyword evidence="3" id="KW-1185">Reference proteome</keyword>
<accession>A0A4Z2FYK8</accession>
<dbReference type="Gene3D" id="2.60.40.10">
    <property type="entry name" value="Immunoglobulins"/>
    <property type="match status" value="1"/>
</dbReference>
<dbReference type="OrthoDB" id="6234674at2759"/>
<reference evidence="2 3" key="1">
    <citation type="submission" date="2019-03" db="EMBL/GenBank/DDBJ databases">
        <title>First draft genome of Liparis tanakae, snailfish: a comprehensive survey of snailfish specific genes.</title>
        <authorList>
            <person name="Kim W."/>
            <person name="Song I."/>
            <person name="Jeong J.-H."/>
            <person name="Kim D."/>
            <person name="Kim S."/>
            <person name="Ryu S."/>
            <person name="Song J.Y."/>
            <person name="Lee S.K."/>
        </authorList>
    </citation>
    <scope>NUCLEOTIDE SEQUENCE [LARGE SCALE GENOMIC DNA]</scope>
    <source>
        <tissue evidence="2">Muscle</tissue>
    </source>
</reference>
<feature type="compositionally biased region" description="Basic and acidic residues" evidence="1">
    <location>
        <begin position="161"/>
        <end position="171"/>
    </location>
</feature>
<protein>
    <submittedName>
        <fullName evidence="2">Protein turtle B</fullName>
    </submittedName>
</protein>
<dbReference type="EMBL" id="SRLO01000791">
    <property type="protein sequence ID" value="TNN46386.1"/>
    <property type="molecule type" value="Genomic_DNA"/>
</dbReference>
<comment type="caution">
    <text evidence="2">The sequence shown here is derived from an EMBL/GenBank/DDBJ whole genome shotgun (WGS) entry which is preliminary data.</text>
</comment>
<name>A0A4Z2FYK8_9TELE</name>
<gene>
    <name evidence="2" type="primary">Igsf9b_5</name>
    <name evidence="2" type="ORF">EYF80_043419</name>
</gene>
<dbReference type="Proteomes" id="UP000314294">
    <property type="component" value="Unassembled WGS sequence"/>
</dbReference>
<dbReference type="SUPFAM" id="SSF48726">
    <property type="entry name" value="Immunoglobulin"/>
    <property type="match status" value="1"/>
</dbReference>
<dbReference type="InterPro" id="IPR013783">
    <property type="entry name" value="Ig-like_fold"/>
</dbReference>
<dbReference type="InterPro" id="IPR036179">
    <property type="entry name" value="Ig-like_dom_sf"/>
</dbReference>
<evidence type="ECO:0000313" key="3">
    <source>
        <dbReference type="Proteomes" id="UP000314294"/>
    </source>
</evidence>
<evidence type="ECO:0000313" key="2">
    <source>
        <dbReference type="EMBL" id="TNN46386.1"/>
    </source>
</evidence>
<proteinExistence type="predicted"/>
<organism evidence="2 3">
    <name type="scientific">Liparis tanakae</name>
    <name type="common">Tanaka's snailfish</name>
    <dbReference type="NCBI Taxonomy" id="230148"/>
    <lineage>
        <taxon>Eukaryota</taxon>
        <taxon>Metazoa</taxon>
        <taxon>Chordata</taxon>
        <taxon>Craniata</taxon>
        <taxon>Vertebrata</taxon>
        <taxon>Euteleostomi</taxon>
        <taxon>Actinopterygii</taxon>
        <taxon>Neopterygii</taxon>
        <taxon>Teleostei</taxon>
        <taxon>Neoteleostei</taxon>
        <taxon>Acanthomorphata</taxon>
        <taxon>Eupercaria</taxon>
        <taxon>Perciformes</taxon>
        <taxon>Cottioidei</taxon>
        <taxon>Cottales</taxon>
        <taxon>Liparidae</taxon>
        <taxon>Liparis</taxon>
    </lineage>
</organism>
<dbReference type="AlphaFoldDB" id="A0A4Z2FYK8"/>
<evidence type="ECO:0000256" key="1">
    <source>
        <dbReference type="SAM" id="MobiDB-lite"/>
    </source>
</evidence>
<feature type="region of interest" description="Disordered" evidence="1">
    <location>
        <begin position="121"/>
        <end position="210"/>
    </location>
</feature>
<sequence>MRRYNEARSTGAAGGARPEVRGKVGGAAELECVFPPSEPTTGEPSASLHVVEWIQRGLDIPVLIRFGAYAPRLHPQYEAVVEKAANAIFVPDVGSPKVLNMSLYQNIQVRWLLREQQVQHGNAHDSEAVGKVCVSPPRARGGDRVSRDAALLRAVGSPHNRPPDKKRETSDTGRTGAADWRGERVDAASGAAREPLPGNQEIPVPFQHNNNNNNNYSLALLRTPEGDDERCRASLVRDTDLRLEDLRLQDGGVYECRILSLDQATDELQNATWTRLSVTAPPTFTETPPPALEALVGIASASRCICFSVLHHVTER</sequence>